<feature type="compositionally biased region" description="Low complexity" evidence="1">
    <location>
        <begin position="38"/>
        <end position="47"/>
    </location>
</feature>
<keyword evidence="3" id="KW-1185">Reference proteome</keyword>
<evidence type="ECO:0000313" key="3">
    <source>
        <dbReference type="Proteomes" id="UP000789739"/>
    </source>
</evidence>
<accession>A0A9N9E9P6</accession>
<reference evidence="2" key="1">
    <citation type="submission" date="2021-06" db="EMBL/GenBank/DDBJ databases">
        <authorList>
            <person name="Kallberg Y."/>
            <person name="Tangrot J."/>
            <person name="Rosling A."/>
        </authorList>
    </citation>
    <scope>NUCLEOTIDE SEQUENCE</scope>
    <source>
        <strain evidence="2">BR232B</strain>
    </source>
</reference>
<gene>
    <name evidence="2" type="ORF">PBRASI_LOCUS11040</name>
</gene>
<comment type="caution">
    <text evidence="2">The sequence shown here is derived from an EMBL/GenBank/DDBJ whole genome shotgun (WGS) entry which is preliminary data.</text>
</comment>
<feature type="non-terminal residue" evidence="2">
    <location>
        <position position="1"/>
    </location>
</feature>
<dbReference type="EMBL" id="CAJVPI010004197">
    <property type="protein sequence ID" value="CAG8665852.1"/>
    <property type="molecule type" value="Genomic_DNA"/>
</dbReference>
<proteinExistence type="predicted"/>
<dbReference type="Proteomes" id="UP000789739">
    <property type="component" value="Unassembled WGS sequence"/>
</dbReference>
<evidence type="ECO:0000256" key="1">
    <source>
        <dbReference type="SAM" id="MobiDB-lite"/>
    </source>
</evidence>
<name>A0A9N9E9P6_9GLOM</name>
<feature type="region of interest" description="Disordered" evidence="1">
    <location>
        <begin position="15"/>
        <end position="64"/>
    </location>
</feature>
<sequence length="64" mass="7109">MKLKAMMRLEVNGIESNDEIGSNNGIESNDEIENDNKIGSNNGIESNNEIENEYEDAFAADETE</sequence>
<dbReference type="AlphaFoldDB" id="A0A9N9E9P6"/>
<protein>
    <submittedName>
        <fullName evidence="2">735_t:CDS:1</fullName>
    </submittedName>
</protein>
<organism evidence="2 3">
    <name type="scientific">Paraglomus brasilianum</name>
    <dbReference type="NCBI Taxonomy" id="144538"/>
    <lineage>
        <taxon>Eukaryota</taxon>
        <taxon>Fungi</taxon>
        <taxon>Fungi incertae sedis</taxon>
        <taxon>Mucoromycota</taxon>
        <taxon>Glomeromycotina</taxon>
        <taxon>Glomeromycetes</taxon>
        <taxon>Paraglomerales</taxon>
        <taxon>Paraglomeraceae</taxon>
        <taxon>Paraglomus</taxon>
    </lineage>
</organism>
<feature type="compositionally biased region" description="Acidic residues" evidence="1">
    <location>
        <begin position="48"/>
        <end position="64"/>
    </location>
</feature>
<evidence type="ECO:0000313" key="2">
    <source>
        <dbReference type="EMBL" id="CAG8665852.1"/>
    </source>
</evidence>